<comment type="caution">
    <text evidence="1">The sequence shown here is derived from an EMBL/GenBank/DDBJ whole genome shotgun (WGS) entry which is preliminary data.</text>
</comment>
<evidence type="ECO:0000313" key="2">
    <source>
        <dbReference type="Proteomes" id="UP001079430"/>
    </source>
</evidence>
<accession>A0ABT4KE04</accession>
<sequence length="241" mass="25662">MLGARNPSTHASAFFRKLDRSTTGVNLGCNKAVIVLMAIFSYRLSAGRLGCPAAQCDTAAEIMQRFAAGSPRAIFCLKAGTKVGATRGARERHKGFSGDFGGMLKFMKPGRGAIKPAHLEAHEGWTRDLAQGDYLVEPWHCNLANGTFLLGPRTLALLGARQNPCGIIDLLRVHDGDDRSIILNILEQATGTPSSFCFSTRVRSRSGQASPLCCVGNSTLASEVGDGMLEGIFAFPDTGNC</sequence>
<dbReference type="EMBL" id="JAPVOI010000004">
    <property type="protein sequence ID" value="MCZ4090161.1"/>
    <property type="molecule type" value="Genomic_DNA"/>
</dbReference>
<proteinExistence type="predicted"/>
<reference evidence="1" key="1">
    <citation type="submission" date="2022-10" db="EMBL/GenBank/DDBJ databases">
        <title>Whole genome sequencing of three plant growth promoting bacteria isolated from Vachellia tortilis subsp. raddiana in Morocco.</title>
        <authorList>
            <person name="Hnini M."/>
            <person name="Zouagui R."/>
            <person name="Zouagui H."/>
            <person name="Chemao Elfihri M.-W."/>
            <person name="Ibrahimi A."/>
            <person name="Sbabou L."/>
            <person name="Aurag J."/>
        </authorList>
    </citation>
    <scope>NUCLEOTIDE SEQUENCE</scope>
    <source>
        <strain evidence="1">LMR678</strain>
    </source>
</reference>
<dbReference type="RefSeq" id="WP_269277723.1">
    <property type="nucleotide sequence ID" value="NZ_JAPVOI010000004.1"/>
</dbReference>
<protein>
    <submittedName>
        <fullName evidence="1">Uncharacterized protein</fullName>
    </submittedName>
</protein>
<name>A0ABT4KE04_9HYPH</name>
<evidence type="ECO:0000313" key="1">
    <source>
        <dbReference type="EMBL" id="MCZ4090161.1"/>
    </source>
</evidence>
<dbReference type="Proteomes" id="UP001079430">
    <property type="component" value="Unassembled WGS sequence"/>
</dbReference>
<organism evidence="1 2">
    <name type="scientific">Sinorhizobium psoraleae</name>
    <dbReference type="NCBI Taxonomy" id="520838"/>
    <lineage>
        <taxon>Bacteria</taxon>
        <taxon>Pseudomonadati</taxon>
        <taxon>Pseudomonadota</taxon>
        <taxon>Alphaproteobacteria</taxon>
        <taxon>Hyphomicrobiales</taxon>
        <taxon>Rhizobiaceae</taxon>
        <taxon>Sinorhizobium/Ensifer group</taxon>
        <taxon>Sinorhizobium</taxon>
    </lineage>
</organism>
<gene>
    <name evidence="1" type="ORF">O3W52_08785</name>
</gene>
<keyword evidence="2" id="KW-1185">Reference proteome</keyword>